<feature type="chain" id="PRO_5041246388" evidence="2">
    <location>
        <begin position="27"/>
        <end position="144"/>
    </location>
</feature>
<dbReference type="AlphaFoldDB" id="A0AA36H6H0"/>
<keyword evidence="2" id="KW-0732">Signal</keyword>
<sequence length="144" mass="15975">MRMEETVTNALCALIVSLFVSNFVQKSCFDVGVYGNQTLSDSILASRTCLATSSNGPTTTDFIIIIGVPSLCITITCSVCAIFHYKKNKYSTRRFLNRWQAQVSTHPKETVSHHHLKNQQLPDPASMVMANHYADIKALANAHK</sequence>
<feature type="transmembrane region" description="Helical" evidence="1">
    <location>
        <begin position="62"/>
        <end position="85"/>
    </location>
</feature>
<dbReference type="Proteomes" id="UP001176961">
    <property type="component" value="Unassembled WGS sequence"/>
</dbReference>
<keyword evidence="1" id="KW-1133">Transmembrane helix</keyword>
<keyword evidence="1" id="KW-0812">Transmembrane</keyword>
<evidence type="ECO:0000313" key="3">
    <source>
        <dbReference type="EMBL" id="CAJ0604650.1"/>
    </source>
</evidence>
<proteinExistence type="predicted"/>
<protein>
    <submittedName>
        <fullName evidence="3">Uncharacterized protein</fullName>
    </submittedName>
</protein>
<comment type="caution">
    <text evidence="3">The sequence shown here is derived from an EMBL/GenBank/DDBJ whole genome shotgun (WGS) entry which is preliminary data.</text>
</comment>
<gene>
    <name evidence="3" type="ORF">CYNAS_LOCUS16633</name>
</gene>
<reference evidence="3" key="1">
    <citation type="submission" date="2023-07" db="EMBL/GenBank/DDBJ databases">
        <authorList>
            <consortium name="CYATHOMIX"/>
        </authorList>
    </citation>
    <scope>NUCLEOTIDE SEQUENCE</scope>
    <source>
        <strain evidence="3">N/A</strain>
    </source>
</reference>
<keyword evidence="1" id="KW-0472">Membrane</keyword>
<keyword evidence="4" id="KW-1185">Reference proteome</keyword>
<accession>A0AA36H6H0</accession>
<name>A0AA36H6H0_CYLNA</name>
<evidence type="ECO:0000256" key="2">
    <source>
        <dbReference type="SAM" id="SignalP"/>
    </source>
</evidence>
<evidence type="ECO:0000256" key="1">
    <source>
        <dbReference type="SAM" id="Phobius"/>
    </source>
</evidence>
<feature type="signal peptide" evidence="2">
    <location>
        <begin position="1"/>
        <end position="26"/>
    </location>
</feature>
<dbReference type="EMBL" id="CATQJL010000316">
    <property type="protein sequence ID" value="CAJ0604650.1"/>
    <property type="molecule type" value="Genomic_DNA"/>
</dbReference>
<organism evidence="3 4">
    <name type="scientific">Cylicocyclus nassatus</name>
    <name type="common">Nematode worm</name>
    <dbReference type="NCBI Taxonomy" id="53992"/>
    <lineage>
        <taxon>Eukaryota</taxon>
        <taxon>Metazoa</taxon>
        <taxon>Ecdysozoa</taxon>
        <taxon>Nematoda</taxon>
        <taxon>Chromadorea</taxon>
        <taxon>Rhabditida</taxon>
        <taxon>Rhabditina</taxon>
        <taxon>Rhabditomorpha</taxon>
        <taxon>Strongyloidea</taxon>
        <taxon>Strongylidae</taxon>
        <taxon>Cylicocyclus</taxon>
    </lineage>
</organism>
<evidence type="ECO:0000313" key="4">
    <source>
        <dbReference type="Proteomes" id="UP001176961"/>
    </source>
</evidence>